<gene>
    <name evidence="6" type="ORF">HETIRDRAFT_162826</name>
</gene>
<name>W4JSH6_HETIT</name>
<evidence type="ECO:0000259" key="5">
    <source>
        <dbReference type="PROSITE" id="PS50837"/>
    </source>
</evidence>
<dbReference type="SMART" id="SM00239">
    <property type="entry name" value="C2"/>
    <property type="match status" value="1"/>
</dbReference>
<dbReference type="SUPFAM" id="SSF50998">
    <property type="entry name" value="Quinoprotein alcohol dehydrogenase-like"/>
    <property type="match status" value="1"/>
</dbReference>
<dbReference type="PANTHER" id="PTHR19848">
    <property type="entry name" value="WD40 REPEAT PROTEIN"/>
    <property type="match status" value="1"/>
</dbReference>
<organism evidence="6 7">
    <name type="scientific">Heterobasidion irregulare (strain TC 32-1)</name>
    <dbReference type="NCBI Taxonomy" id="747525"/>
    <lineage>
        <taxon>Eukaryota</taxon>
        <taxon>Fungi</taxon>
        <taxon>Dikarya</taxon>
        <taxon>Basidiomycota</taxon>
        <taxon>Agaricomycotina</taxon>
        <taxon>Agaricomycetes</taxon>
        <taxon>Russulales</taxon>
        <taxon>Bondarzewiaceae</taxon>
        <taxon>Heterobasidion</taxon>
        <taxon>Heterobasidion annosum species complex</taxon>
    </lineage>
</organism>
<dbReference type="PRINTS" id="PR00320">
    <property type="entry name" value="GPROTEINBRPT"/>
</dbReference>
<dbReference type="InterPro" id="IPR001680">
    <property type="entry name" value="WD40_rpt"/>
</dbReference>
<dbReference type="InterPro" id="IPR007111">
    <property type="entry name" value="NACHT_NTPase"/>
</dbReference>
<proteinExistence type="predicted"/>
<feature type="repeat" description="WD" evidence="3">
    <location>
        <begin position="1189"/>
        <end position="1230"/>
    </location>
</feature>
<protein>
    <recommendedName>
        <fullName evidence="8">C2 domain-containing protein</fullName>
    </recommendedName>
</protein>
<feature type="repeat" description="WD" evidence="3">
    <location>
        <begin position="1275"/>
        <end position="1316"/>
    </location>
</feature>
<dbReference type="Proteomes" id="UP000030671">
    <property type="component" value="Unassembled WGS sequence"/>
</dbReference>
<dbReference type="eggNOG" id="KOG0271">
    <property type="taxonomic scope" value="Eukaryota"/>
</dbReference>
<dbReference type="InterPro" id="IPR011047">
    <property type="entry name" value="Quinoprotein_ADH-like_sf"/>
</dbReference>
<dbReference type="STRING" id="747525.W4JSH6"/>
<dbReference type="Gene3D" id="2.60.40.150">
    <property type="entry name" value="C2 domain"/>
    <property type="match status" value="1"/>
</dbReference>
<dbReference type="RefSeq" id="XP_009552288.1">
    <property type="nucleotide sequence ID" value="XM_009553993.1"/>
</dbReference>
<dbReference type="GeneID" id="20667797"/>
<feature type="domain" description="C2" evidence="4">
    <location>
        <begin position="1"/>
        <end position="120"/>
    </location>
</feature>
<dbReference type="InterPro" id="IPR003593">
    <property type="entry name" value="AAA+_ATPase"/>
</dbReference>
<feature type="repeat" description="WD" evidence="3">
    <location>
        <begin position="1146"/>
        <end position="1187"/>
    </location>
</feature>
<dbReference type="Pfam" id="PF24883">
    <property type="entry name" value="NPHP3_N"/>
    <property type="match status" value="1"/>
</dbReference>
<dbReference type="OrthoDB" id="538223at2759"/>
<dbReference type="CDD" id="cd00200">
    <property type="entry name" value="WD40"/>
    <property type="match status" value="2"/>
</dbReference>
<dbReference type="PROSITE" id="PS50004">
    <property type="entry name" value="C2"/>
    <property type="match status" value="1"/>
</dbReference>
<evidence type="ECO:0000256" key="2">
    <source>
        <dbReference type="ARBA" id="ARBA00022737"/>
    </source>
</evidence>
<dbReference type="EMBL" id="KI925465">
    <property type="protein sequence ID" value="ETW76065.1"/>
    <property type="molecule type" value="Genomic_DNA"/>
</dbReference>
<evidence type="ECO:0000313" key="6">
    <source>
        <dbReference type="EMBL" id="ETW76065.1"/>
    </source>
</evidence>
<dbReference type="InParanoid" id="W4JSH6"/>
<dbReference type="Pfam" id="PF00400">
    <property type="entry name" value="WD40"/>
    <property type="match status" value="12"/>
</dbReference>
<dbReference type="PANTHER" id="PTHR19848:SF8">
    <property type="entry name" value="F-BOX AND WD REPEAT DOMAIN CONTAINING 7"/>
    <property type="match status" value="1"/>
</dbReference>
<dbReference type="InterPro" id="IPR027417">
    <property type="entry name" value="P-loop_NTPase"/>
</dbReference>
<dbReference type="InterPro" id="IPR000008">
    <property type="entry name" value="C2_dom"/>
</dbReference>
<keyword evidence="1 3" id="KW-0853">WD repeat</keyword>
<evidence type="ECO:0008006" key="8">
    <source>
        <dbReference type="Google" id="ProtNLM"/>
    </source>
</evidence>
<dbReference type="SMART" id="SM00382">
    <property type="entry name" value="AAA"/>
    <property type="match status" value="1"/>
</dbReference>
<dbReference type="SMART" id="SM00320">
    <property type="entry name" value="WD40"/>
    <property type="match status" value="12"/>
</dbReference>
<dbReference type="PROSITE" id="PS50837">
    <property type="entry name" value="NACHT"/>
    <property type="match status" value="1"/>
</dbReference>
<dbReference type="eggNOG" id="KOG0275">
    <property type="taxonomic scope" value="Eukaryota"/>
</dbReference>
<feature type="repeat" description="WD" evidence="3">
    <location>
        <begin position="1318"/>
        <end position="1359"/>
    </location>
</feature>
<accession>W4JSH6</accession>
<keyword evidence="2" id="KW-0677">Repeat</keyword>
<feature type="repeat" description="WD" evidence="3">
    <location>
        <begin position="1361"/>
        <end position="1402"/>
    </location>
</feature>
<evidence type="ECO:0000256" key="3">
    <source>
        <dbReference type="PROSITE-ProRule" id="PRU00221"/>
    </source>
</evidence>
<feature type="domain" description="NACHT" evidence="5">
    <location>
        <begin position="392"/>
        <end position="537"/>
    </location>
</feature>
<dbReference type="PROSITE" id="PS50294">
    <property type="entry name" value="WD_REPEATS_REGION"/>
    <property type="match status" value="12"/>
</dbReference>
<keyword evidence="7" id="KW-1185">Reference proteome</keyword>
<feature type="repeat" description="WD" evidence="3">
    <location>
        <begin position="1060"/>
        <end position="1101"/>
    </location>
</feature>
<sequence>MMSPATERISGLRSSTHLNITVVRAFDLPKISKLVKVKSRTEDGRFYAILSVDGKREKTKIADPSSAPEWNEIFFFDAHQFSVLKLDIYARRLLGKDIHIGGISELIAGLCPPILTSGKYTQVQSLLDVTMAISEETPARVEFRLAIVVDRQQAESADIRRDAEAALVDMHPLAKGASTSALGLVKDFVDNWTPLLRKVKLFCDLVDVLAEVNPYAKMAWNIVSIPQKIMKIQMDRDDRIQKLFTTMNSFYDIVNDLEKELKSVDSLQDLLQRIAQQTTECFYFIRDYAKTEGFLSRTGRHLFSEADNKINEYCAVFDEFKDEFYGRVSVKTQIVVTRILDEVQDLATDINLDDIPYADDATFDEAKGCQAGTRVGILDEITEWINAEDGPRIFLLSGAAGTGKSAIAHTIAHRFKNMNRLGSSFCFVRGRTDRGPDKLFSTVARDLADFDEGIRRTLYKVVKDNKALRVALKVTQQFNNLILKPVEMLTITGPVVIVVDALDESGDALTRQDLLRELASKIEALPANFRILLTSRPELDIERSFRTCSHIVIKRMEDLSLSSTDDDIRLYIHSHLSHPDLDDIDDECMRTLVLKCEGLFQWASVACEFIKGVGIPGSAPRERYDILIQGTTSAAWCLDNLYRTVLSHFFHPAVPLVMERFRLVMALVLAAFEPLSMESLNEVLFAVKEGNPGFKANVILEYMGSLLSGVTGNEAVRPWHNSFRDFLLDDARSSDFYVDTSNTHAEFTVAVLYILKKQLTFNICHLESSYAANKDIPDLANRITRYIPAHLSYSCRFWAKHLQTTAASLDSDPDPRVLKGVEVLLKDKFLFWLEVMSLLGAIPMAAQATSSLVEWSSSLPTGQISELASGMHAFVNAFGLLTSQSTPHIYLSALPFAPQSSTVLETFGKHFPHRLKVSAGANSHWPATQHIIQTRSRVLCLAFSSDGSWIVSGSEDSTIRVWDAATFAALGEPLKGHTSSVSSVAFSPDRSKIVSGSYDNTVRVWDVAMGAAVGVPFEGHKHSVTCVAFSLDGSRIVSGSDDTTIWVWDSSTGAAVGKPLAGHASWVNAVAFSPNGSRIVSGSDDKTIRVWDVATGDIVGKPFEGHRYSVSSVAFSPDGLQIVSGSYDKTIRVWNVTTGDAVGEPLEGHTGWINSVAFSPGGLRIVSGSDDKTIRVWDAASRTALGEPLKGHTDSVRSVVFSPDGSRIVSGSWDMTIRIWDAATGAAVGEPLEERMISANFVAFSSDGSQIVSGLDDKTIQVWDATTGAAVDDPFNEHINWVNSVTFSPDGSRIVSGLYDSTIRVWDSATSAALGEPLVGHTSCVNAVAFSPDGSRIASGSDDKTIRVWNMVTGDAVGEPFEGHTSWVNSVAFSPDGLRIVSGSEDKTVRVWDVATGAAVGEPLEGHTSSVNSVAFSPNGLRIVSGSQDSTIRIWDAAIVQHGLSYVDDPQAMSRSDANNPSARRSDFYGMRPASILISSRPEHAMRTDSLYDDPLTSPQSYHRLSKHLNNDGWIVGPARELLFWVPVAYRDKLWSDARLRQVIGKEYVQLDLSQFVHGTSWHECYQPSKSH</sequence>
<feature type="repeat" description="WD" evidence="3">
    <location>
        <begin position="931"/>
        <end position="963"/>
    </location>
</feature>
<dbReference type="CDD" id="cd00030">
    <property type="entry name" value="C2"/>
    <property type="match status" value="1"/>
</dbReference>
<feature type="repeat" description="WD" evidence="3">
    <location>
        <begin position="974"/>
        <end position="1015"/>
    </location>
</feature>
<evidence type="ECO:0000259" key="4">
    <source>
        <dbReference type="PROSITE" id="PS50004"/>
    </source>
</evidence>
<feature type="repeat" description="WD" evidence="3">
    <location>
        <begin position="1242"/>
        <end position="1273"/>
    </location>
</feature>
<dbReference type="InterPro" id="IPR019775">
    <property type="entry name" value="WD40_repeat_CS"/>
</dbReference>
<dbReference type="InterPro" id="IPR020472">
    <property type="entry name" value="WD40_PAC1"/>
</dbReference>
<feature type="repeat" description="WD" evidence="3">
    <location>
        <begin position="1404"/>
        <end position="1436"/>
    </location>
</feature>
<feature type="repeat" description="WD" evidence="3">
    <location>
        <begin position="1017"/>
        <end position="1058"/>
    </location>
</feature>
<evidence type="ECO:0000313" key="7">
    <source>
        <dbReference type="Proteomes" id="UP000030671"/>
    </source>
</evidence>
<dbReference type="KEGG" id="hir:HETIRDRAFT_162826"/>
<dbReference type="InterPro" id="IPR056884">
    <property type="entry name" value="NPHP3-like_N"/>
</dbReference>
<dbReference type="HOGENOM" id="CLU_000288_6_3_1"/>
<dbReference type="Gene3D" id="3.40.50.300">
    <property type="entry name" value="P-loop containing nucleotide triphosphate hydrolases"/>
    <property type="match status" value="1"/>
</dbReference>
<reference evidence="6 7" key="1">
    <citation type="journal article" date="2012" name="New Phytol.">
        <title>Insight into trade-off between wood decay and parasitism from the genome of a fungal forest pathogen.</title>
        <authorList>
            <person name="Olson A."/>
            <person name="Aerts A."/>
            <person name="Asiegbu F."/>
            <person name="Belbahri L."/>
            <person name="Bouzid O."/>
            <person name="Broberg A."/>
            <person name="Canback B."/>
            <person name="Coutinho P.M."/>
            <person name="Cullen D."/>
            <person name="Dalman K."/>
            <person name="Deflorio G."/>
            <person name="van Diepen L.T."/>
            <person name="Dunand C."/>
            <person name="Duplessis S."/>
            <person name="Durling M."/>
            <person name="Gonthier P."/>
            <person name="Grimwood J."/>
            <person name="Fossdal C.G."/>
            <person name="Hansson D."/>
            <person name="Henrissat B."/>
            <person name="Hietala A."/>
            <person name="Himmelstrand K."/>
            <person name="Hoffmeister D."/>
            <person name="Hogberg N."/>
            <person name="James T.Y."/>
            <person name="Karlsson M."/>
            <person name="Kohler A."/>
            <person name="Kues U."/>
            <person name="Lee Y.H."/>
            <person name="Lin Y.C."/>
            <person name="Lind M."/>
            <person name="Lindquist E."/>
            <person name="Lombard V."/>
            <person name="Lucas S."/>
            <person name="Lunden K."/>
            <person name="Morin E."/>
            <person name="Murat C."/>
            <person name="Park J."/>
            <person name="Raffaello T."/>
            <person name="Rouze P."/>
            <person name="Salamov A."/>
            <person name="Schmutz J."/>
            <person name="Solheim H."/>
            <person name="Stahlberg J."/>
            <person name="Velez H."/>
            <person name="de Vries R.P."/>
            <person name="Wiebenga A."/>
            <person name="Woodward S."/>
            <person name="Yakovlev I."/>
            <person name="Garbelotto M."/>
            <person name="Martin F."/>
            <person name="Grigoriev I.V."/>
            <person name="Stenlid J."/>
        </authorList>
    </citation>
    <scope>NUCLEOTIDE SEQUENCE [LARGE SCALE GENOMIC DNA]</scope>
    <source>
        <strain evidence="6 7">TC 32-1</strain>
    </source>
</reference>
<dbReference type="InterPro" id="IPR035892">
    <property type="entry name" value="C2_domain_sf"/>
</dbReference>
<dbReference type="Pfam" id="PF00168">
    <property type="entry name" value="C2"/>
    <property type="match status" value="1"/>
</dbReference>
<dbReference type="Gene3D" id="2.130.10.10">
    <property type="entry name" value="YVTN repeat-like/Quinoprotein amine dehydrogenase"/>
    <property type="match status" value="5"/>
</dbReference>
<dbReference type="SUPFAM" id="SSF52540">
    <property type="entry name" value="P-loop containing nucleoside triphosphate hydrolases"/>
    <property type="match status" value="1"/>
</dbReference>
<evidence type="ECO:0000256" key="1">
    <source>
        <dbReference type="ARBA" id="ARBA00022574"/>
    </source>
</evidence>
<dbReference type="InterPro" id="IPR015943">
    <property type="entry name" value="WD40/YVTN_repeat-like_dom_sf"/>
</dbReference>
<dbReference type="PROSITE" id="PS00678">
    <property type="entry name" value="WD_REPEATS_1"/>
    <property type="match status" value="8"/>
</dbReference>
<dbReference type="SUPFAM" id="SSF49562">
    <property type="entry name" value="C2 domain (Calcium/lipid-binding domain, CaLB)"/>
    <property type="match status" value="1"/>
</dbReference>
<feature type="repeat" description="WD" evidence="3">
    <location>
        <begin position="1103"/>
        <end position="1144"/>
    </location>
</feature>
<dbReference type="PROSITE" id="PS50082">
    <property type="entry name" value="WD_REPEATS_2"/>
    <property type="match status" value="12"/>
</dbReference>